<organism evidence="2 3">
    <name type="scientific">Spongisporangium articulatum</name>
    <dbReference type="NCBI Taxonomy" id="3362603"/>
    <lineage>
        <taxon>Bacteria</taxon>
        <taxon>Bacillati</taxon>
        <taxon>Actinomycetota</taxon>
        <taxon>Actinomycetes</taxon>
        <taxon>Kineosporiales</taxon>
        <taxon>Kineosporiaceae</taxon>
        <taxon>Spongisporangium</taxon>
    </lineage>
</organism>
<proteinExistence type="predicted"/>
<keyword evidence="1" id="KW-1133">Transmembrane helix</keyword>
<keyword evidence="1" id="KW-0472">Membrane</keyword>
<protein>
    <recommendedName>
        <fullName evidence="4">NfeD-like C-terminal domain-containing protein</fullName>
    </recommendedName>
</protein>
<feature type="transmembrane region" description="Helical" evidence="1">
    <location>
        <begin position="88"/>
        <end position="108"/>
    </location>
</feature>
<dbReference type="InterPro" id="IPR012340">
    <property type="entry name" value="NA-bd_OB-fold"/>
</dbReference>
<dbReference type="Proteomes" id="UP001612915">
    <property type="component" value="Unassembled WGS sequence"/>
</dbReference>
<dbReference type="EMBL" id="JBITLV010000010">
    <property type="protein sequence ID" value="MFI7589833.1"/>
    <property type="molecule type" value="Genomic_DNA"/>
</dbReference>
<keyword evidence="3" id="KW-1185">Reference proteome</keyword>
<feature type="transmembrane region" description="Helical" evidence="1">
    <location>
        <begin position="6"/>
        <end position="25"/>
    </location>
</feature>
<evidence type="ECO:0000313" key="3">
    <source>
        <dbReference type="Proteomes" id="UP001612915"/>
    </source>
</evidence>
<sequence>MTGSEIVFASVGATGFLLLLVSLLLGEFLEHDLGAGHGAELPHGVEVGHEAHLEHAGGAARDVELPSETRALQNGPGLYEPTWRSIRVLAAAAVGFGACGYLAASVGLPTLLSWPVAFAGFVAVGAGVYQVILKPLARQQFNSVMSRYSYVGRDAVVTLDILPGGTGQVTFHDRQGARVTQQASADLPEGVTKGSLVRIVDLMDGGVVVHHNTFG</sequence>
<reference evidence="2 3" key="1">
    <citation type="submission" date="2024-10" db="EMBL/GenBank/DDBJ databases">
        <title>The Natural Products Discovery Center: Release of the First 8490 Sequenced Strains for Exploring Actinobacteria Biosynthetic Diversity.</title>
        <authorList>
            <person name="Kalkreuter E."/>
            <person name="Kautsar S.A."/>
            <person name="Yang D."/>
            <person name="Bader C.D."/>
            <person name="Teijaro C.N."/>
            <person name="Fluegel L."/>
            <person name="Davis C.M."/>
            <person name="Simpson J.R."/>
            <person name="Lauterbach L."/>
            <person name="Steele A.D."/>
            <person name="Gui C."/>
            <person name="Meng S."/>
            <person name="Li G."/>
            <person name="Viehrig K."/>
            <person name="Ye F."/>
            <person name="Su P."/>
            <person name="Kiefer A.F."/>
            <person name="Nichols A."/>
            <person name="Cepeda A.J."/>
            <person name="Yan W."/>
            <person name="Fan B."/>
            <person name="Jiang Y."/>
            <person name="Adhikari A."/>
            <person name="Zheng C.-J."/>
            <person name="Schuster L."/>
            <person name="Cowan T.M."/>
            <person name="Smanski M.J."/>
            <person name="Chevrette M.G."/>
            <person name="De Carvalho L.P.S."/>
            <person name="Shen B."/>
        </authorList>
    </citation>
    <scope>NUCLEOTIDE SEQUENCE [LARGE SCALE GENOMIC DNA]</scope>
    <source>
        <strain evidence="2 3">NPDC049639</strain>
    </source>
</reference>
<evidence type="ECO:0000256" key="1">
    <source>
        <dbReference type="SAM" id="Phobius"/>
    </source>
</evidence>
<keyword evidence="1" id="KW-0812">Transmembrane</keyword>
<evidence type="ECO:0008006" key="4">
    <source>
        <dbReference type="Google" id="ProtNLM"/>
    </source>
</evidence>
<dbReference type="Gene3D" id="2.40.50.140">
    <property type="entry name" value="Nucleic acid-binding proteins"/>
    <property type="match status" value="1"/>
</dbReference>
<feature type="transmembrane region" description="Helical" evidence="1">
    <location>
        <begin position="114"/>
        <end position="133"/>
    </location>
</feature>
<dbReference type="RefSeq" id="WP_398284434.1">
    <property type="nucleotide sequence ID" value="NZ_JBITLV010000010.1"/>
</dbReference>
<name>A0ABW8AUS0_9ACTN</name>
<gene>
    <name evidence="2" type="ORF">ACIB24_22410</name>
</gene>
<evidence type="ECO:0000313" key="2">
    <source>
        <dbReference type="EMBL" id="MFI7589833.1"/>
    </source>
</evidence>
<accession>A0ABW8AUS0</accession>
<comment type="caution">
    <text evidence="2">The sequence shown here is derived from an EMBL/GenBank/DDBJ whole genome shotgun (WGS) entry which is preliminary data.</text>
</comment>